<name>A0ACB9DZE2_CICIN</name>
<keyword evidence="2" id="KW-1185">Reference proteome</keyword>
<dbReference type="EMBL" id="CM042012">
    <property type="protein sequence ID" value="KAI3751780.1"/>
    <property type="molecule type" value="Genomic_DNA"/>
</dbReference>
<comment type="caution">
    <text evidence="1">The sequence shown here is derived from an EMBL/GenBank/DDBJ whole genome shotgun (WGS) entry which is preliminary data.</text>
</comment>
<organism evidence="1 2">
    <name type="scientific">Cichorium intybus</name>
    <name type="common">Chicory</name>
    <dbReference type="NCBI Taxonomy" id="13427"/>
    <lineage>
        <taxon>Eukaryota</taxon>
        <taxon>Viridiplantae</taxon>
        <taxon>Streptophyta</taxon>
        <taxon>Embryophyta</taxon>
        <taxon>Tracheophyta</taxon>
        <taxon>Spermatophyta</taxon>
        <taxon>Magnoliopsida</taxon>
        <taxon>eudicotyledons</taxon>
        <taxon>Gunneridae</taxon>
        <taxon>Pentapetalae</taxon>
        <taxon>asterids</taxon>
        <taxon>campanulids</taxon>
        <taxon>Asterales</taxon>
        <taxon>Asteraceae</taxon>
        <taxon>Cichorioideae</taxon>
        <taxon>Cichorieae</taxon>
        <taxon>Cichoriinae</taxon>
        <taxon>Cichorium</taxon>
    </lineage>
</organism>
<proteinExistence type="predicted"/>
<sequence length="292" mass="33263">MSRIHKGELDNSTYFLSYHNVLLDRTYVSSLSSIIGWQLDISIYRHSPLQESLSIFHKQFLRRQMAREKIKIKKIDNITARQVTFSKRRRGLLKKAQELAVLCDAEVALIVFSATGKLFEYASSSMQEMLGKYKLHSSNNLDKVDDSLNLQLVESDGVRLSKEIHDKNRELSRLRGQELQGLTLDELEHLETLLEGGLSRVLQTKDERLGNEISILQEKGAKLMEENRLLREEMMMISNGKRPHTTDNALSSPEDQGQSSESVITNVYSCNSGPPLEDDFSDTSLKLGLPFF</sequence>
<reference evidence="2" key="1">
    <citation type="journal article" date="2022" name="Mol. Ecol. Resour.">
        <title>The genomes of chicory, endive, great burdock and yacon provide insights into Asteraceae palaeo-polyploidization history and plant inulin production.</title>
        <authorList>
            <person name="Fan W."/>
            <person name="Wang S."/>
            <person name="Wang H."/>
            <person name="Wang A."/>
            <person name="Jiang F."/>
            <person name="Liu H."/>
            <person name="Zhao H."/>
            <person name="Xu D."/>
            <person name="Zhang Y."/>
        </authorList>
    </citation>
    <scope>NUCLEOTIDE SEQUENCE [LARGE SCALE GENOMIC DNA]</scope>
    <source>
        <strain evidence="2">cv. Punajuju</strain>
    </source>
</reference>
<evidence type="ECO:0000313" key="2">
    <source>
        <dbReference type="Proteomes" id="UP001055811"/>
    </source>
</evidence>
<gene>
    <name evidence="1" type="ORF">L2E82_22871</name>
</gene>
<dbReference type="Proteomes" id="UP001055811">
    <property type="component" value="Linkage Group LG04"/>
</dbReference>
<evidence type="ECO:0000313" key="1">
    <source>
        <dbReference type="EMBL" id="KAI3751780.1"/>
    </source>
</evidence>
<protein>
    <submittedName>
        <fullName evidence="1">Uncharacterized protein</fullName>
    </submittedName>
</protein>
<reference evidence="1 2" key="2">
    <citation type="journal article" date="2022" name="Mol. Ecol. Resour.">
        <title>The genomes of chicory, endive, great burdock and yacon provide insights into Asteraceae paleo-polyploidization history and plant inulin production.</title>
        <authorList>
            <person name="Fan W."/>
            <person name="Wang S."/>
            <person name="Wang H."/>
            <person name="Wang A."/>
            <person name="Jiang F."/>
            <person name="Liu H."/>
            <person name="Zhao H."/>
            <person name="Xu D."/>
            <person name="Zhang Y."/>
        </authorList>
    </citation>
    <scope>NUCLEOTIDE SEQUENCE [LARGE SCALE GENOMIC DNA]</scope>
    <source>
        <strain evidence="2">cv. Punajuju</strain>
        <tissue evidence="1">Leaves</tissue>
    </source>
</reference>
<accession>A0ACB9DZE2</accession>